<dbReference type="EMBL" id="CM007653">
    <property type="protein sequence ID" value="ONI16943.1"/>
    <property type="molecule type" value="Genomic_DNA"/>
</dbReference>
<sequence>MLAHLELGFYKYSRRAWNFLFFYIRNRNCTSKLDCGLMLLAGHEWMVDWILFCTFTTIQSWCATNILEQLQMVQNLSIAHCRLPWTIYSCVFSGILIRNSAFGINSPVT</sequence>
<evidence type="ECO:0000313" key="1">
    <source>
        <dbReference type="EMBL" id="ONI16944.1"/>
    </source>
</evidence>
<gene>
    <name evidence="1" type="ORF">PRUPE_3G131800</name>
</gene>
<name>A0A251PZD8_PRUPE</name>
<dbReference type="AlphaFoldDB" id="A0A251PZD8"/>
<evidence type="ECO:0000313" key="2">
    <source>
        <dbReference type="Proteomes" id="UP000006882"/>
    </source>
</evidence>
<organism evidence="1 2">
    <name type="scientific">Prunus persica</name>
    <name type="common">Peach</name>
    <name type="synonym">Amygdalus persica</name>
    <dbReference type="NCBI Taxonomy" id="3760"/>
    <lineage>
        <taxon>Eukaryota</taxon>
        <taxon>Viridiplantae</taxon>
        <taxon>Streptophyta</taxon>
        <taxon>Embryophyta</taxon>
        <taxon>Tracheophyta</taxon>
        <taxon>Spermatophyta</taxon>
        <taxon>Magnoliopsida</taxon>
        <taxon>eudicotyledons</taxon>
        <taxon>Gunneridae</taxon>
        <taxon>Pentapetalae</taxon>
        <taxon>rosids</taxon>
        <taxon>fabids</taxon>
        <taxon>Rosales</taxon>
        <taxon>Rosaceae</taxon>
        <taxon>Amygdaloideae</taxon>
        <taxon>Amygdaleae</taxon>
        <taxon>Prunus</taxon>
    </lineage>
</organism>
<dbReference type="Gramene" id="ONI16943">
    <property type="protein sequence ID" value="ONI16943"/>
    <property type="gene ID" value="PRUPE_3G131800"/>
</dbReference>
<dbReference type="Proteomes" id="UP000006882">
    <property type="component" value="Chromosome G3"/>
</dbReference>
<proteinExistence type="predicted"/>
<reference evidence="1" key="2">
    <citation type="submission" date="2016-12" db="EMBL/GenBank/DDBJ databases">
        <title>WGS assembly of Prunus persica.</title>
        <authorList>
            <person name="Verde I."/>
            <person name="Jenkins J."/>
            <person name="Dondini L."/>
            <person name="Micali S."/>
            <person name="Pagliarani G."/>
            <person name="Vendramin E."/>
            <person name="Paris R."/>
            <person name="Aramini V."/>
            <person name="Gazza L."/>
            <person name="Rossini L."/>
            <person name="Bassi D."/>
            <person name="Troggio M."/>
            <person name="Shu S."/>
            <person name="Grimwood J.H."/>
            <person name="Tartarini S."/>
            <person name="Dettori M.T."/>
            <person name="Schmutz J."/>
        </authorList>
    </citation>
    <scope>NUCLEOTIDE SEQUENCE</scope>
</reference>
<dbReference type="EMBL" id="CM007653">
    <property type="protein sequence ID" value="ONI16944.1"/>
    <property type="molecule type" value="Genomic_DNA"/>
</dbReference>
<reference evidence="1 2" key="1">
    <citation type="journal article" date="2013" name="Nat. Genet.">
        <title>The high-quality draft genome of peach (Prunus persica) identifies unique patterns of genetic diversity, domestication and genome evolution.</title>
        <authorList>
            <consortium name="International Peach Genome Initiative"/>
            <person name="Verde I."/>
            <person name="Abbott A.G."/>
            <person name="Scalabrin S."/>
            <person name="Jung S."/>
            <person name="Shu S."/>
            <person name="Marroni F."/>
            <person name="Zhebentyayeva T."/>
            <person name="Dettori M.T."/>
            <person name="Grimwood J."/>
            <person name="Cattonaro F."/>
            <person name="Zuccolo A."/>
            <person name="Rossini L."/>
            <person name="Jenkins J."/>
            <person name="Vendramin E."/>
            <person name="Meisel L.A."/>
            <person name="Decroocq V."/>
            <person name="Sosinski B."/>
            <person name="Prochnik S."/>
            <person name="Mitros T."/>
            <person name="Policriti A."/>
            <person name="Cipriani G."/>
            <person name="Dondini L."/>
            <person name="Ficklin S."/>
            <person name="Goodstein D.M."/>
            <person name="Xuan P."/>
            <person name="Del Fabbro C."/>
            <person name="Aramini V."/>
            <person name="Copetti D."/>
            <person name="Gonzalez S."/>
            <person name="Horner D.S."/>
            <person name="Falchi R."/>
            <person name="Lucas S."/>
            <person name="Mica E."/>
            <person name="Maldonado J."/>
            <person name="Lazzari B."/>
            <person name="Bielenberg D."/>
            <person name="Pirona R."/>
            <person name="Miculan M."/>
            <person name="Barakat A."/>
            <person name="Testolin R."/>
            <person name="Stella A."/>
            <person name="Tartarini S."/>
            <person name="Tonutti P."/>
            <person name="Arus P."/>
            <person name="Orellana A."/>
            <person name="Wells C."/>
            <person name="Main D."/>
            <person name="Vizzotto G."/>
            <person name="Silva H."/>
            <person name="Salamini F."/>
            <person name="Schmutz J."/>
            <person name="Morgante M."/>
            <person name="Rokhsar D.S."/>
        </authorList>
    </citation>
    <scope>NUCLEOTIDE SEQUENCE [LARGE SCALE GENOMIC DNA]</scope>
    <source>
        <strain evidence="2">cv. Nemared</strain>
    </source>
</reference>
<keyword evidence="2" id="KW-1185">Reference proteome</keyword>
<dbReference type="Gramene" id="ONI16944">
    <property type="protein sequence ID" value="ONI16944"/>
    <property type="gene ID" value="PRUPE_3G131800"/>
</dbReference>
<protein>
    <submittedName>
        <fullName evidence="1">Uncharacterized protein</fullName>
    </submittedName>
</protein>
<accession>A0A251PZD8</accession>